<evidence type="ECO:0000256" key="1">
    <source>
        <dbReference type="ARBA" id="ARBA00005395"/>
    </source>
</evidence>
<dbReference type="InterPro" id="IPR006464">
    <property type="entry name" value="AcTrfase_RimI/Ard1"/>
</dbReference>
<dbReference type="EMBL" id="LKET01000039">
    <property type="protein sequence ID" value="KPU43625.1"/>
    <property type="molecule type" value="Genomic_DNA"/>
</dbReference>
<dbReference type="CDD" id="cd04301">
    <property type="entry name" value="NAT_SF"/>
    <property type="match status" value="1"/>
</dbReference>
<dbReference type="PATRIC" id="fig|36849.3.peg.3249"/>
<comment type="similarity">
    <text evidence="1 5">Belongs to the acetyltransferase family. RimI subfamily.</text>
</comment>
<dbReference type="InterPro" id="IPR050680">
    <property type="entry name" value="YpeA/RimI_acetyltransf"/>
</dbReference>
<comment type="caution">
    <text evidence="7">The sequence shown here is derived from an EMBL/GenBank/DDBJ whole genome shotgun (WGS) entry which is preliminary data.</text>
</comment>
<keyword evidence="4 7" id="KW-0012">Acyltransferase</keyword>
<sequence>MGDIKLCRMDIDDIPEIMVIENLSFAVPWSAESFITEVQNNRAARYVVAKDTDKVIGYGGMWIILDESHITNIAVHPDYRGKGIGNLILKAMIEMAKQENIIAMTLEVRRTNYIAQRLYEKYGFVSVGIRPKYYEDNNEDAIIMWKNNV</sequence>
<keyword evidence="3 7" id="KW-0808">Transferase</keyword>
<dbReference type="SUPFAM" id="SSF55729">
    <property type="entry name" value="Acyl-CoA N-acyltransferases (Nat)"/>
    <property type="match status" value="1"/>
</dbReference>
<name>A0A0P8WYW9_9CLOT</name>
<proteinExistence type="inferred from homology"/>
<dbReference type="PANTHER" id="PTHR43420:SF44">
    <property type="entry name" value="ACETYLTRANSFERASE YPEA"/>
    <property type="match status" value="1"/>
</dbReference>
<comment type="function">
    <text evidence="5">Acetylates the N-terminal alanine of ribosomal protein bS18.</text>
</comment>
<evidence type="ECO:0000256" key="4">
    <source>
        <dbReference type="ARBA" id="ARBA00023315"/>
    </source>
</evidence>
<evidence type="ECO:0000256" key="2">
    <source>
        <dbReference type="ARBA" id="ARBA00022490"/>
    </source>
</evidence>
<dbReference type="EC" id="2.3.1.266" evidence="5"/>
<dbReference type="OrthoDB" id="9794566at2"/>
<dbReference type="NCBIfam" id="TIGR01575">
    <property type="entry name" value="rimI"/>
    <property type="match status" value="1"/>
</dbReference>
<dbReference type="Proteomes" id="UP000050326">
    <property type="component" value="Unassembled WGS sequence"/>
</dbReference>
<accession>A0A0P8WYW9</accession>
<comment type="subcellular location">
    <subcellularLocation>
        <location evidence="5">Cytoplasm</location>
    </subcellularLocation>
</comment>
<evidence type="ECO:0000313" key="7">
    <source>
        <dbReference type="EMBL" id="KPU43625.1"/>
    </source>
</evidence>
<dbReference type="GO" id="GO:0008999">
    <property type="term" value="F:protein-N-terminal-alanine acetyltransferase activity"/>
    <property type="evidence" value="ECO:0007669"/>
    <property type="project" value="UniProtKB-EC"/>
</dbReference>
<keyword evidence="2 5" id="KW-0963">Cytoplasm</keyword>
<keyword evidence="8" id="KW-1185">Reference proteome</keyword>
<dbReference type="Pfam" id="PF00583">
    <property type="entry name" value="Acetyltransf_1"/>
    <property type="match status" value="1"/>
</dbReference>
<dbReference type="PROSITE" id="PS51186">
    <property type="entry name" value="GNAT"/>
    <property type="match status" value="1"/>
</dbReference>
<comment type="catalytic activity">
    <reaction evidence="5">
        <text>N-terminal L-alanyl-[ribosomal protein bS18] + acetyl-CoA = N-terminal N(alpha)-acetyl-L-alanyl-[ribosomal protein bS18] + CoA + H(+)</text>
        <dbReference type="Rhea" id="RHEA:43756"/>
        <dbReference type="Rhea" id="RHEA-COMP:10676"/>
        <dbReference type="Rhea" id="RHEA-COMP:10677"/>
        <dbReference type="ChEBI" id="CHEBI:15378"/>
        <dbReference type="ChEBI" id="CHEBI:57287"/>
        <dbReference type="ChEBI" id="CHEBI:57288"/>
        <dbReference type="ChEBI" id="CHEBI:64718"/>
        <dbReference type="ChEBI" id="CHEBI:83683"/>
        <dbReference type="EC" id="2.3.1.266"/>
    </reaction>
</comment>
<dbReference type="Gene3D" id="3.40.630.30">
    <property type="match status" value="1"/>
</dbReference>
<dbReference type="InterPro" id="IPR016181">
    <property type="entry name" value="Acyl_CoA_acyltransferase"/>
</dbReference>
<evidence type="ECO:0000259" key="6">
    <source>
        <dbReference type="PROSITE" id="PS51186"/>
    </source>
</evidence>
<dbReference type="STRING" id="36849.OXPF_30660"/>
<gene>
    <name evidence="7" type="primary">mshD_3</name>
    <name evidence="7" type="ORF">OXPF_30660</name>
</gene>
<evidence type="ECO:0000256" key="3">
    <source>
        <dbReference type="ARBA" id="ARBA00022679"/>
    </source>
</evidence>
<evidence type="ECO:0000256" key="5">
    <source>
        <dbReference type="RuleBase" id="RU363094"/>
    </source>
</evidence>
<dbReference type="RefSeq" id="WP_054876057.1">
    <property type="nucleotide sequence ID" value="NZ_LKET01000039.1"/>
</dbReference>
<dbReference type="PANTHER" id="PTHR43420">
    <property type="entry name" value="ACETYLTRANSFERASE"/>
    <property type="match status" value="1"/>
</dbReference>
<evidence type="ECO:0000313" key="8">
    <source>
        <dbReference type="Proteomes" id="UP000050326"/>
    </source>
</evidence>
<dbReference type="GO" id="GO:0005737">
    <property type="term" value="C:cytoplasm"/>
    <property type="evidence" value="ECO:0007669"/>
    <property type="project" value="UniProtKB-SubCell"/>
</dbReference>
<protein>
    <recommendedName>
        <fullName evidence="5">[Ribosomal protein bS18]-alanine N-acetyltransferase</fullName>
        <ecNumber evidence="5">2.3.1.266</ecNumber>
    </recommendedName>
</protein>
<dbReference type="AlphaFoldDB" id="A0A0P8WYW9"/>
<organism evidence="7 8">
    <name type="scientific">Oxobacter pfennigii</name>
    <dbReference type="NCBI Taxonomy" id="36849"/>
    <lineage>
        <taxon>Bacteria</taxon>
        <taxon>Bacillati</taxon>
        <taxon>Bacillota</taxon>
        <taxon>Clostridia</taxon>
        <taxon>Eubacteriales</taxon>
        <taxon>Clostridiaceae</taxon>
        <taxon>Oxobacter</taxon>
    </lineage>
</organism>
<feature type="domain" description="N-acetyltransferase" evidence="6">
    <location>
        <begin position="4"/>
        <end position="149"/>
    </location>
</feature>
<dbReference type="InterPro" id="IPR000182">
    <property type="entry name" value="GNAT_dom"/>
</dbReference>
<reference evidence="7 8" key="1">
    <citation type="submission" date="2015-09" db="EMBL/GenBank/DDBJ databases">
        <title>Genome sequence of Oxobacter pfennigii DSM 3222.</title>
        <authorList>
            <person name="Poehlein A."/>
            <person name="Bengelsdorf F.R."/>
            <person name="Schiel-Bengelsdorf B."/>
            <person name="Duerre P."/>
            <person name="Daniel R."/>
        </authorList>
    </citation>
    <scope>NUCLEOTIDE SEQUENCE [LARGE SCALE GENOMIC DNA]</scope>
    <source>
        <strain evidence="7 8">DSM 3222</strain>
    </source>
</reference>